<evidence type="ECO:0000256" key="2">
    <source>
        <dbReference type="ARBA" id="ARBA00006824"/>
    </source>
</evidence>
<evidence type="ECO:0008006" key="9">
    <source>
        <dbReference type="Google" id="ProtNLM"/>
    </source>
</evidence>
<proteinExistence type="inferred from homology"/>
<dbReference type="AlphaFoldDB" id="A0AAW1CZ15"/>
<organism evidence="7 8">
    <name type="scientific">Rhynocoris fuscipes</name>
    <dbReference type="NCBI Taxonomy" id="488301"/>
    <lineage>
        <taxon>Eukaryota</taxon>
        <taxon>Metazoa</taxon>
        <taxon>Ecdysozoa</taxon>
        <taxon>Arthropoda</taxon>
        <taxon>Hexapoda</taxon>
        <taxon>Insecta</taxon>
        <taxon>Pterygota</taxon>
        <taxon>Neoptera</taxon>
        <taxon>Paraneoptera</taxon>
        <taxon>Hemiptera</taxon>
        <taxon>Heteroptera</taxon>
        <taxon>Panheteroptera</taxon>
        <taxon>Cimicomorpha</taxon>
        <taxon>Reduviidae</taxon>
        <taxon>Harpactorinae</taxon>
        <taxon>Harpactorini</taxon>
        <taxon>Rhynocoris</taxon>
    </lineage>
</organism>
<sequence length="187" mass="21575">MALSKIKMIFQKHPLIANSLVYGGMYVTAEFSQQVVNRKFSNKVPPDPIDTACLLRYAVVGCCINSNLLYYWYRWLDTNFPGKTAKIVTKKLLLDQFVLTPHLLAIFYISMSIMEGKKDIFAELKQKFIPTFETSCSFWLPAQAINFVLIPPMARVVYVGTCSFLWVNILCWLKRKEIKVITETEEL</sequence>
<keyword evidence="4 6" id="KW-1133">Transmembrane helix</keyword>
<dbReference type="Proteomes" id="UP001461498">
    <property type="component" value="Unassembled WGS sequence"/>
</dbReference>
<keyword evidence="5 6" id="KW-0472">Membrane</keyword>
<evidence type="ECO:0000256" key="3">
    <source>
        <dbReference type="ARBA" id="ARBA00022692"/>
    </source>
</evidence>
<feature type="transmembrane region" description="Helical" evidence="6">
    <location>
        <begin position="156"/>
        <end position="173"/>
    </location>
</feature>
<keyword evidence="3 6" id="KW-0812">Transmembrane</keyword>
<evidence type="ECO:0000256" key="1">
    <source>
        <dbReference type="ARBA" id="ARBA00004141"/>
    </source>
</evidence>
<name>A0AAW1CZ15_9HEMI</name>
<dbReference type="Pfam" id="PF04117">
    <property type="entry name" value="Mpv17_PMP22"/>
    <property type="match status" value="1"/>
</dbReference>
<dbReference type="PANTHER" id="PTHR11266">
    <property type="entry name" value="PEROXISOMAL MEMBRANE PROTEIN 2, PXMP2 MPV17"/>
    <property type="match status" value="1"/>
</dbReference>
<protein>
    <recommendedName>
        <fullName evidence="9">Mpv17-like protein</fullName>
    </recommendedName>
</protein>
<comment type="similarity">
    <text evidence="2 6">Belongs to the peroxisomal membrane protein PXMP2/4 family.</text>
</comment>
<dbReference type="PANTHER" id="PTHR11266:SF85">
    <property type="entry name" value="MPV17-LIKE PROTEIN"/>
    <property type="match status" value="1"/>
</dbReference>
<evidence type="ECO:0000256" key="4">
    <source>
        <dbReference type="ARBA" id="ARBA00022989"/>
    </source>
</evidence>
<comment type="caution">
    <text evidence="7">The sequence shown here is derived from an EMBL/GenBank/DDBJ whole genome shotgun (WGS) entry which is preliminary data.</text>
</comment>
<accession>A0AAW1CZ15</accession>
<dbReference type="EMBL" id="JAPXFL010000008">
    <property type="protein sequence ID" value="KAK9502904.1"/>
    <property type="molecule type" value="Genomic_DNA"/>
</dbReference>
<dbReference type="GO" id="GO:0005739">
    <property type="term" value="C:mitochondrion"/>
    <property type="evidence" value="ECO:0007669"/>
    <property type="project" value="TreeGrafter"/>
</dbReference>
<keyword evidence="8" id="KW-1185">Reference proteome</keyword>
<gene>
    <name evidence="7" type="ORF">O3M35_011590</name>
</gene>
<dbReference type="InterPro" id="IPR007248">
    <property type="entry name" value="Mpv17_PMP22"/>
</dbReference>
<evidence type="ECO:0000313" key="7">
    <source>
        <dbReference type="EMBL" id="KAK9502904.1"/>
    </source>
</evidence>
<dbReference type="GO" id="GO:0016020">
    <property type="term" value="C:membrane"/>
    <property type="evidence" value="ECO:0007669"/>
    <property type="project" value="UniProtKB-SubCell"/>
</dbReference>
<feature type="transmembrane region" description="Helical" evidence="6">
    <location>
        <begin position="93"/>
        <end position="111"/>
    </location>
</feature>
<comment type="subcellular location">
    <subcellularLocation>
        <location evidence="1">Membrane</location>
        <topology evidence="1">Multi-pass membrane protein</topology>
    </subcellularLocation>
</comment>
<reference evidence="7 8" key="1">
    <citation type="submission" date="2022-12" db="EMBL/GenBank/DDBJ databases">
        <title>Chromosome-level genome assembly of true bugs.</title>
        <authorList>
            <person name="Ma L."/>
            <person name="Li H."/>
        </authorList>
    </citation>
    <scope>NUCLEOTIDE SEQUENCE [LARGE SCALE GENOMIC DNA]</scope>
    <source>
        <strain evidence="7">Lab_2022b</strain>
    </source>
</reference>
<evidence type="ECO:0000256" key="6">
    <source>
        <dbReference type="RuleBase" id="RU363053"/>
    </source>
</evidence>
<evidence type="ECO:0000256" key="5">
    <source>
        <dbReference type="ARBA" id="ARBA00023136"/>
    </source>
</evidence>
<evidence type="ECO:0000313" key="8">
    <source>
        <dbReference type="Proteomes" id="UP001461498"/>
    </source>
</evidence>